<dbReference type="SUPFAM" id="SSF48452">
    <property type="entry name" value="TPR-like"/>
    <property type="match status" value="1"/>
</dbReference>
<dbReference type="Pfam" id="PF13424">
    <property type="entry name" value="TPR_12"/>
    <property type="match status" value="1"/>
</dbReference>
<dbReference type="PANTHER" id="PTHR45641">
    <property type="entry name" value="TETRATRICOPEPTIDE REPEAT PROTEIN (AFU_ORTHOLOGUE AFUA_6G03870)"/>
    <property type="match status" value="1"/>
</dbReference>
<proteinExistence type="predicted"/>
<gene>
    <name evidence="3" type="ORF">B0T17DRAFT_658600</name>
</gene>
<dbReference type="Proteomes" id="UP001174934">
    <property type="component" value="Unassembled WGS sequence"/>
</dbReference>
<sequence>MATLTRSNDMAILREDTLLLGAICLLRHDRIPTDLLYPPKELALPNIANFCYDAASYLSEDGDFIRDFDGAIELINIGLRAAAYGKHDIFVAHLLNTRGVVKELTYQYQKAEQALEKSVTIWMRILGHLHLQSNVTLMNLASVRAAQGDYVQALQLYKHVDLAIAWFTDHEKQFALFRLAVNVGRCFAAICCGRYAGVCKDLLRIRDGIPHGWRESEPYRRKIEYWIGNLSLADGNKLEKAETSYRLCLTTRYPHEGTKENALLTVACYYKLAAVEFELSRGDPYRYPAALQHVNMAINLAKKYKSQGYLGRALLLKEEIARSTPSTYFEEPPENIRSKVDAVEADLKQRLQKLPNERVVLGTPLEIFCHFIPWQVR</sequence>
<evidence type="ECO:0000256" key="1">
    <source>
        <dbReference type="ARBA" id="ARBA00022737"/>
    </source>
</evidence>
<comment type="caution">
    <text evidence="3">The sequence shown here is derived from an EMBL/GenBank/DDBJ whole genome shotgun (WGS) entry which is preliminary data.</text>
</comment>
<dbReference type="PANTHER" id="PTHR45641:SF19">
    <property type="entry name" value="NEPHROCYSTIN-3"/>
    <property type="match status" value="1"/>
</dbReference>
<keyword evidence="4" id="KW-1185">Reference proteome</keyword>
<dbReference type="Gene3D" id="1.25.40.10">
    <property type="entry name" value="Tetratricopeptide repeat domain"/>
    <property type="match status" value="1"/>
</dbReference>
<accession>A0AA39WBK2</accession>
<keyword evidence="1" id="KW-0677">Repeat</keyword>
<keyword evidence="2" id="KW-0802">TPR repeat</keyword>
<dbReference type="InterPro" id="IPR011990">
    <property type="entry name" value="TPR-like_helical_dom_sf"/>
</dbReference>
<evidence type="ECO:0000313" key="4">
    <source>
        <dbReference type="Proteomes" id="UP001174934"/>
    </source>
</evidence>
<dbReference type="EMBL" id="JAULSR010000011">
    <property type="protein sequence ID" value="KAK0610060.1"/>
    <property type="molecule type" value="Genomic_DNA"/>
</dbReference>
<evidence type="ECO:0000313" key="3">
    <source>
        <dbReference type="EMBL" id="KAK0610060.1"/>
    </source>
</evidence>
<dbReference type="AlphaFoldDB" id="A0AA39WBK2"/>
<organism evidence="3 4">
    <name type="scientific">Bombardia bombarda</name>
    <dbReference type="NCBI Taxonomy" id="252184"/>
    <lineage>
        <taxon>Eukaryota</taxon>
        <taxon>Fungi</taxon>
        <taxon>Dikarya</taxon>
        <taxon>Ascomycota</taxon>
        <taxon>Pezizomycotina</taxon>
        <taxon>Sordariomycetes</taxon>
        <taxon>Sordariomycetidae</taxon>
        <taxon>Sordariales</taxon>
        <taxon>Lasiosphaeriaceae</taxon>
        <taxon>Bombardia</taxon>
    </lineage>
</organism>
<reference evidence="3" key="1">
    <citation type="submission" date="2023-06" db="EMBL/GenBank/DDBJ databases">
        <title>Genome-scale phylogeny and comparative genomics of the fungal order Sordariales.</title>
        <authorList>
            <consortium name="Lawrence Berkeley National Laboratory"/>
            <person name="Hensen N."/>
            <person name="Bonometti L."/>
            <person name="Westerberg I."/>
            <person name="Brannstrom I.O."/>
            <person name="Guillou S."/>
            <person name="Cros-Aarteil S."/>
            <person name="Calhoun S."/>
            <person name="Haridas S."/>
            <person name="Kuo A."/>
            <person name="Mondo S."/>
            <person name="Pangilinan J."/>
            <person name="Riley R."/>
            <person name="LaButti K."/>
            <person name="Andreopoulos B."/>
            <person name="Lipzen A."/>
            <person name="Chen C."/>
            <person name="Yanf M."/>
            <person name="Daum C."/>
            <person name="Ng V."/>
            <person name="Clum A."/>
            <person name="Steindorff A."/>
            <person name="Ohm R."/>
            <person name="Martin F."/>
            <person name="Silar P."/>
            <person name="Natvig D."/>
            <person name="Lalanne C."/>
            <person name="Gautier V."/>
            <person name="Ament-velasquez S.L."/>
            <person name="Kruys A."/>
            <person name="Hutchinson M.I."/>
            <person name="Powell A.J."/>
            <person name="Barry K."/>
            <person name="Miller A.N."/>
            <person name="Grigoriev I.V."/>
            <person name="Debuchy R."/>
            <person name="Gladieux P."/>
            <person name="Thoren M.H."/>
            <person name="Johannesson H."/>
        </authorList>
    </citation>
    <scope>NUCLEOTIDE SEQUENCE</scope>
    <source>
        <strain evidence="3">SMH3391-2</strain>
    </source>
</reference>
<evidence type="ECO:0000256" key="2">
    <source>
        <dbReference type="ARBA" id="ARBA00022803"/>
    </source>
</evidence>
<name>A0AA39WBK2_9PEZI</name>
<protein>
    <submittedName>
        <fullName evidence="3">Uncharacterized protein</fullName>
    </submittedName>
</protein>